<evidence type="ECO:0000313" key="15">
    <source>
        <dbReference type="EMBL" id="VGO21354.1"/>
    </source>
</evidence>
<gene>
    <name evidence="13 15" type="primary">cysS</name>
    <name evidence="15" type="ORF">SCARR_03426</name>
</gene>
<feature type="binding site" evidence="13">
    <location>
        <position position="273"/>
    </location>
    <ligand>
        <name>ATP</name>
        <dbReference type="ChEBI" id="CHEBI:30616"/>
    </ligand>
</feature>
<dbReference type="GO" id="GO:0004817">
    <property type="term" value="F:cysteine-tRNA ligase activity"/>
    <property type="evidence" value="ECO:0007669"/>
    <property type="project" value="UniProtKB-UniRule"/>
</dbReference>
<evidence type="ECO:0000256" key="12">
    <source>
        <dbReference type="ARBA" id="ARBA00047398"/>
    </source>
</evidence>
<dbReference type="InterPro" id="IPR032678">
    <property type="entry name" value="tRNA-synt_1_cat_dom"/>
</dbReference>
<evidence type="ECO:0000256" key="1">
    <source>
        <dbReference type="ARBA" id="ARBA00004496"/>
    </source>
</evidence>
<dbReference type="Gene3D" id="3.40.50.620">
    <property type="entry name" value="HUPs"/>
    <property type="match status" value="1"/>
</dbReference>
<evidence type="ECO:0000256" key="3">
    <source>
        <dbReference type="ARBA" id="ARBA00011245"/>
    </source>
</evidence>
<dbReference type="SUPFAM" id="SSF52374">
    <property type="entry name" value="Nucleotidylyl transferase"/>
    <property type="match status" value="1"/>
</dbReference>
<keyword evidence="11 13" id="KW-0030">Aminoacyl-tRNA synthetase</keyword>
<name>A0A6C2UPW1_9BACT</name>
<comment type="catalytic activity">
    <reaction evidence="12 13">
        <text>tRNA(Cys) + L-cysteine + ATP = L-cysteinyl-tRNA(Cys) + AMP + diphosphate</text>
        <dbReference type="Rhea" id="RHEA:17773"/>
        <dbReference type="Rhea" id="RHEA-COMP:9661"/>
        <dbReference type="Rhea" id="RHEA-COMP:9679"/>
        <dbReference type="ChEBI" id="CHEBI:30616"/>
        <dbReference type="ChEBI" id="CHEBI:33019"/>
        <dbReference type="ChEBI" id="CHEBI:35235"/>
        <dbReference type="ChEBI" id="CHEBI:78442"/>
        <dbReference type="ChEBI" id="CHEBI:78517"/>
        <dbReference type="ChEBI" id="CHEBI:456215"/>
        <dbReference type="EC" id="6.1.1.16"/>
    </reaction>
</comment>
<comment type="cofactor">
    <cofactor evidence="13">
        <name>Zn(2+)</name>
        <dbReference type="ChEBI" id="CHEBI:29105"/>
    </cofactor>
    <text evidence="13">Binds 1 zinc ion per subunit.</text>
</comment>
<dbReference type="Pfam" id="PF01406">
    <property type="entry name" value="tRNA-synt_1e"/>
    <property type="match status" value="1"/>
</dbReference>
<comment type="subcellular location">
    <subcellularLocation>
        <location evidence="1 13">Cytoplasm</location>
    </subcellularLocation>
</comment>
<evidence type="ECO:0000256" key="7">
    <source>
        <dbReference type="ARBA" id="ARBA00022741"/>
    </source>
</evidence>
<dbReference type="GO" id="GO:0005524">
    <property type="term" value="F:ATP binding"/>
    <property type="evidence" value="ECO:0007669"/>
    <property type="project" value="UniProtKB-UniRule"/>
</dbReference>
<feature type="binding site" evidence="13">
    <location>
        <position position="213"/>
    </location>
    <ligand>
        <name>Zn(2+)</name>
        <dbReference type="ChEBI" id="CHEBI:29105"/>
    </ligand>
</feature>
<dbReference type="FunFam" id="3.40.50.620:FF:000130">
    <property type="entry name" value="Cysteine--tRNA ligase"/>
    <property type="match status" value="1"/>
</dbReference>
<keyword evidence="10 13" id="KW-0648">Protein biosynthesis</keyword>
<feature type="domain" description="Cysteinyl-tRNA synthetase class Ia DALR" evidence="14">
    <location>
        <begin position="354"/>
        <end position="417"/>
    </location>
</feature>
<dbReference type="GO" id="GO:0005829">
    <property type="term" value="C:cytosol"/>
    <property type="evidence" value="ECO:0007669"/>
    <property type="project" value="TreeGrafter"/>
</dbReference>
<evidence type="ECO:0000256" key="4">
    <source>
        <dbReference type="ARBA" id="ARBA00022490"/>
    </source>
</evidence>
<proteinExistence type="inferred from homology"/>
<dbReference type="Gene3D" id="1.20.120.1910">
    <property type="entry name" value="Cysteine-tRNA ligase, C-terminal anti-codon recognition domain"/>
    <property type="match status" value="1"/>
</dbReference>
<keyword evidence="5 13" id="KW-0436">Ligase</keyword>
<dbReference type="NCBIfam" id="TIGR00435">
    <property type="entry name" value="cysS"/>
    <property type="match status" value="1"/>
</dbReference>
<comment type="similarity">
    <text evidence="2 13">Belongs to the class-I aminoacyl-tRNA synthetase family.</text>
</comment>
<evidence type="ECO:0000256" key="6">
    <source>
        <dbReference type="ARBA" id="ARBA00022723"/>
    </source>
</evidence>
<keyword evidence="16" id="KW-1185">Reference proteome</keyword>
<dbReference type="EC" id="6.1.1.16" evidence="13"/>
<evidence type="ECO:0000256" key="13">
    <source>
        <dbReference type="HAMAP-Rule" id="MF_00041"/>
    </source>
</evidence>
<evidence type="ECO:0000313" key="16">
    <source>
        <dbReference type="Proteomes" id="UP000346198"/>
    </source>
</evidence>
<reference evidence="15 16" key="1">
    <citation type="submission" date="2019-04" db="EMBL/GenBank/DDBJ databases">
        <authorList>
            <person name="Van Vliet M D."/>
        </authorList>
    </citation>
    <scope>NUCLEOTIDE SEQUENCE [LARGE SCALE GENOMIC DNA]</scope>
    <source>
        <strain evidence="15 16">F21</strain>
    </source>
</reference>
<dbReference type="PANTHER" id="PTHR10890">
    <property type="entry name" value="CYSTEINYL-TRNA SYNTHETASE"/>
    <property type="match status" value="1"/>
</dbReference>
<dbReference type="AlphaFoldDB" id="A0A6C2UPW1"/>
<keyword evidence="7 13" id="KW-0547">Nucleotide-binding</keyword>
<keyword evidence="8 13" id="KW-0862">Zinc</keyword>
<evidence type="ECO:0000256" key="11">
    <source>
        <dbReference type="ARBA" id="ARBA00023146"/>
    </source>
</evidence>
<dbReference type="EMBL" id="CAAHFH010000002">
    <property type="protein sequence ID" value="VGO21354.1"/>
    <property type="molecule type" value="Genomic_DNA"/>
</dbReference>
<feature type="short sequence motif" description="'KMSKS' region" evidence="13">
    <location>
        <begin position="270"/>
        <end position="274"/>
    </location>
</feature>
<feature type="binding site" evidence="13">
    <location>
        <position position="238"/>
    </location>
    <ligand>
        <name>Zn(2+)</name>
        <dbReference type="ChEBI" id="CHEBI:29105"/>
    </ligand>
</feature>
<dbReference type="InterPro" id="IPR015803">
    <property type="entry name" value="Cys-tRNA-ligase"/>
</dbReference>
<dbReference type="SMART" id="SM00840">
    <property type="entry name" value="DALR_2"/>
    <property type="match status" value="1"/>
</dbReference>
<feature type="binding site" evidence="13">
    <location>
        <position position="29"/>
    </location>
    <ligand>
        <name>Zn(2+)</name>
        <dbReference type="ChEBI" id="CHEBI:29105"/>
    </ligand>
</feature>
<dbReference type="InterPro" id="IPR024909">
    <property type="entry name" value="Cys-tRNA/MSH_ligase"/>
</dbReference>
<keyword evidence="6 13" id="KW-0479">Metal-binding</keyword>
<dbReference type="InterPro" id="IPR014729">
    <property type="entry name" value="Rossmann-like_a/b/a_fold"/>
</dbReference>
<dbReference type="PANTHER" id="PTHR10890:SF3">
    <property type="entry name" value="CYSTEINE--TRNA LIGASE, CYTOPLASMIC"/>
    <property type="match status" value="1"/>
</dbReference>
<evidence type="ECO:0000256" key="9">
    <source>
        <dbReference type="ARBA" id="ARBA00022840"/>
    </source>
</evidence>
<evidence type="ECO:0000256" key="8">
    <source>
        <dbReference type="ARBA" id="ARBA00022833"/>
    </source>
</evidence>
<dbReference type="GO" id="GO:0008270">
    <property type="term" value="F:zinc ion binding"/>
    <property type="evidence" value="ECO:0007669"/>
    <property type="project" value="UniProtKB-UniRule"/>
</dbReference>
<dbReference type="RefSeq" id="WP_136062831.1">
    <property type="nucleotide sequence ID" value="NZ_CAAHFH010000002.1"/>
</dbReference>
<accession>A0A6C2UPW1</accession>
<evidence type="ECO:0000256" key="10">
    <source>
        <dbReference type="ARBA" id="ARBA00022917"/>
    </source>
</evidence>
<evidence type="ECO:0000259" key="14">
    <source>
        <dbReference type="SMART" id="SM00840"/>
    </source>
</evidence>
<evidence type="ECO:0000256" key="2">
    <source>
        <dbReference type="ARBA" id="ARBA00005594"/>
    </source>
</evidence>
<dbReference type="PRINTS" id="PR00983">
    <property type="entry name" value="TRNASYNTHCYS"/>
</dbReference>
<organism evidence="15 16">
    <name type="scientific">Pontiella sulfatireligans</name>
    <dbReference type="NCBI Taxonomy" id="2750658"/>
    <lineage>
        <taxon>Bacteria</taxon>
        <taxon>Pseudomonadati</taxon>
        <taxon>Kiritimatiellota</taxon>
        <taxon>Kiritimatiellia</taxon>
        <taxon>Kiritimatiellales</taxon>
        <taxon>Pontiellaceae</taxon>
        <taxon>Pontiella</taxon>
    </lineage>
</organism>
<sequence length="467" mass="52938">MAFRVYNTMSRTKEELLPLDGKHVRMYTCGPTVYNYAHIGNFRAYMFEDLLRRYIKFCGFEVTQVQNLTDVDDKTIRSSIEQGLPLKEYTKTYIDAFFSDLAKLDIEPAEHYPAATDYIPEMIAIIETLFEKGYAYQSDDGSVYYSIDKFAEYGKLARLDREGMQSGARVDQDEYDKDNAADFALWKAYVPEDGDVVWDSPWGRGRPGWHIECSAMSMKLLGESFDIHTGGVDNIFPHHEDEIAQSEAATGKPYSKYWMHCGYLVVDGKKMSKSVGNFYTLREILDMGYTGREVRYELLSSHYRQSLNFAFKSLDANRAALKRLDEFYATIMEAAGSETEAGDLPEWASNARSKFAEAMDDDMNISGAMAAVFDTVHAGNKAMAEAPLTGKQALAISNLWKELDAVLGLLIPQEEKIDDEVTELLEARTVARAEKNWAESDRIRDRLAELGWTVKDTPEGPKLRKLA</sequence>
<dbReference type="InterPro" id="IPR056411">
    <property type="entry name" value="CysS_C"/>
</dbReference>
<feature type="short sequence motif" description="'HIGH' region" evidence="13">
    <location>
        <begin position="31"/>
        <end position="41"/>
    </location>
</feature>
<dbReference type="CDD" id="cd00672">
    <property type="entry name" value="CysRS_core"/>
    <property type="match status" value="1"/>
</dbReference>
<protein>
    <recommendedName>
        <fullName evidence="13">Cysteine--tRNA ligase</fullName>
        <ecNumber evidence="13">6.1.1.16</ecNumber>
    </recommendedName>
    <alternativeName>
        <fullName evidence="13">Cysteinyl-tRNA synthetase</fullName>
        <shortName evidence="13">CysRS</shortName>
    </alternativeName>
</protein>
<dbReference type="HAMAP" id="MF_00041">
    <property type="entry name" value="Cys_tRNA_synth"/>
    <property type="match status" value="1"/>
</dbReference>
<feature type="binding site" evidence="13">
    <location>
        <position position="242"/>
    </location>
    <ligand>
        <name>Zn(2+)</name>
        <dbReference type="ChEBI" id="CHEBI:29105"/>
    </ligand>
</feature>
<dbReference type="GO" id="GO:0006423">
    <property type="term" value="P:cysteinyl-tRNA aminoacylation"/>
    <property type="evidence" value="ECO:0007669"/>
    <property type="project" value="UniProtKB-UniRule"/>
</dbReference>
<keyword evidence="9 13" id="KW-0067">ATP-binding</keyword>
<dbReference type="Proteomes" id="UP000346198">
    <property type="component" value="Unassembled WGS sequence"/>
</dbReference>
<dbReference type="InterPro" id="IPR009080">
    <property type="entry name" value="tRNAsynth_Ia_anticodon-bd"/>
</dbReference>
<dbReference type="SUPFAM" id="SSF47323">
    <property type="entry name" value="Anticodon-binding domain of a subclass of class I aminoacyl-tRNA synthetases"/>
    <property type="match status" value="1"/>
</dbReference>
<evidence type="ECO:0000256" key="5">
    <source>
        <dbReference type="ARBA" id="ARBA00022598"/>
    </source>
</evidence>
<dbReference type="Pfam" id="PF09190">
    <property type="entry name" value="DALR_2"/>
    <property type="match status" value="1"/>
</dbReference>
<dbReference type="Pfam" id="PF23493">
    <property type="entry name" value="CysS_C"/>
    <property type="match status" value="1"/>
</dbReference>
<keyword evidence="4 13" id="KW-0963">Cytoplasm</keyword>
<comment type="subunit">
    <text evidence="3 13">Monomer.</text>
</comment>
<dbReference type="InterPro" id="IPR015273">
    <property type="entry name" value="Cys-tRNA-synt_Ia_DALR"/>
</dbReference>